<accession>A0A2C6L2Z7</accession>
<dbReference type="InterPro" id="IPR002611">
    <property type="entry name" value="IstB_ATP-bd"/>
</dbReference>
<dbReference type="RefSeq" id="WP_238472999.1">
    <property type="nucleotide sequence ID" value="NZ_AWQQ01000046.1"/>
</dbReference>
<organism evidence="2 3">
    <name type="scientific">Desulforamulus profundi</name>
    <dbReference type="NCBI Taxonomy" id="1383067"/>
    <lineage>
        <taxon>Bacteria</taxon>
        <taxon>Bacillati</taxon>
        <taxon>Bacillota</taxon>
        <taxon>Clostridia</taxon>
        <taxon>Eubacteriales</taxon>
        <taxon>Peptococcaceae</taxon>
        <taxon>Desulforamulus</taxon>
    </lineage>
</organism>
<feature type="domain" description="IstB-like ATP-binding" evidence="1">
    <location>
        <begin position="1"/>
        <end position="32"/>
    </location>
</feature>
<evidence type="ECO:0000313" key="3">
    <source>
        <dbReference type="Proteomes" id="UP000222564"/>
    </source>
</evidence>
<sequence length="36" mass="4072">MITTNLEFSKWPAFLGNDQAMSAALVDRLIHRRGNP</sequence>
<comment type="caution">
    <text evidence="2">The sequence shown here is derived from an EMBL/GenBank/DDBJ whole genome shotgun (WGS) entry which is preliminary data.</text>
</comment>
<keyword evidence="3" id="KW-1185">Reference proteome</keyword>
<reference evidence="2 3" key="1">
    <citation type="submission" date="2013-09" db="EMBL/GenBank/DDBJ databases">
        <title>Biodegradation of hydrocarbons in the deep terrestrial subsurface : characterization of a microbial consortium composed of two Desulfotomaculum species originating from a deep geological formation.</title>
        <authorList>
            <person name="Aullo T."/>
            <person name="Berlendis S."/>
            <person name="Lascourreges J.-F."/>
            <person name="Dessort D."/>
            <person name="Saint-Laurent S."/>
            <person name="Schraauwers B."/>
            <person name="Mas J."/>
            <person name="Magot M."/>
            <person name="Ranchou-Peyruse A."/>
        </authorList>
    </citation>
    <scope>NUCLEOTIDE SEQUENCE [LARGE SCALE GENOMIC DNA]</scope>
    <source>
        <strain evidence="2 3">Bs107</strain>
    </source>
</reference>
<name>A0A2C6L2Z7_9FIRM</name>
<gene>
    <name evidence="2" type="ORF">P378_08325</name>
</gene>
<dbReference type="EMBL" id="AWQQ01000046">
    <property type="protein sequence ID" value="PHJ38731.1"/>
    <property type="molecule type" value="Genomic_DNA"/>
</dbReference>
<dbReference type="Pfam" id="PF01695">
    <property type="entry name" value="IstB_IS21"/>
    <property type="match status" value="1"/>
</dbReference>
<dbReference type="GO" id="GO:0005524">
    <property type="term" value="F:ATP binding"/>
    <property type="evidence" value="ECO:0007669"/>
    <property type="project" value="InterPro"/>
</dbReference>
<proteinExistence type="predicted"/>
<protein>
    <recommendedName>
        <fullName evidence="1">IstB-like ATP-binding domain-containing protein</fullName>
    </recommendedName>
</protein>
<dbReference type="AlphaFoldDB" id="A0A2C6L2Z7"/>
<evidence type="ECO:0000313" key="2">
    <source>
        <dbReference type="EMBL" id="PHJ38731.1"/>
    </source>
</evidence>
<dbReference type="Proteomes" id="UP000222564">
    <property type="component" value="Unassembled WGS sequence"/>
</dbReference>
<evidence type="ECO:0000259" key="1">
    <source>
        <dbReference type="Pfam" id="PF01695"/>
    </source>
</evidence>